<proteinExistence type="predicted"/>
<dbReference type="AlphaFoldDB" id="A0A5N5G470"/>
<dbReference type="Pfam" id="PF23310">
    <property type="entry name" value="TPR_27"/>
    <property type="match status" value="1"/>
</dbReference>
<dbReference type="EMBL" id="SMOL01000553">
    <property type="protein sequence ID" value="KAB2608490.1"/>
    <property type="molecule type" value="Genomic_DNA"/>
</dbReference>
<gene>
    <name evidence="2" type="ORF">D8674_011658</name>
</gene>
<reference evidence="2 3" key="3">
    <citation type="submission" date="2019-11" db="EMBL/GenBank/DDBJ databases">
        <title>A de novo genome assembly of a pear dwarfing rootstock.</title>
        <authorList>
            <person name="Wang F."/>
            <person name="Wang J."/>
            <person name="Li S."/>
            <person name="Zhang Y."/>
            <person name="Fang M."/>
            <person name="Ma L."/>
            <person name="Zhao Y."/>
            <person name="Jiang S."/>
        </authorList>
    </citation>
    <scope>NUCLEOTIDE SEQUENCE [LARGE SCALE GENOMIC DNA]</scope>
    <source>
        <strain evidence="2">S2</strain>
        <tissue evidence="2">Leaf</tissue>
    </source>
</reference>
<dbReference type="InterPro" id="IPR057136">
    <property type="entry name" value="At2g35280_TPR_dom"/>
</dbReference>
<keyword evidence="3" id="KW-1185">Reference proteome</keyword>
<evidence type="ECO:0000313" key="2">
    <source>
        <dbReference type="EMBL" id="KAB2608490.1"/>
    </source>
</evidence>
<dbReference type="Proteomes" id="UP000327157">
    <property type="component" value="Chromosome 14"/>
</dbReference>
<accession>A0A5N5G470</accession>
<reference evidence="2 3" key="1">
    <citation type="submission" date="2019-09" db="EMBL/GenBank/DDBJ databases">
        <authorList>
            <person name="Ou C."/>
        </authorList>
    </citation>
    <scope>NUCLEOTIDE SEQUENCE [LARGE SCALE GENOMIC DNA]</scope>
    <source>
        <strain evidence="2">S2</strain>
        <tissue evidence="2">Leaf</tissue>
    </source>
</reference>
<evidence type="ECO:0000313" key="3">
    <source>
        <dbReference type="Proteomes" id="UP000327157"/>
    </source>
</evidence>
<protein>
    <submittedName>
        <fullName evidence="2">F-box protein</fullName>
    </submittedName>
</protein>
<evidence type="ECO:0000259" key="1">
    <source>
        <dbReference type="Pfam" id="PF23310"/>
    </source>
</evidence>
<dbReference type="OrthoDB" id="1865546at2759"/>
<reference evidence="3" key="2">
    <citation type="submission" date="2019-10" db="EMBL/GenBank/DDBJ databases">
        <title>A de novo genome assembly of a pear dwarfing rootstock.</title>
        <authorList>
            <person name="Wang F."/>
            <person name="Wang J."/>
            <person name="Li S."/>
            <person name="Zhang Y."/>
            <person name="Fang M."/>
            <person name="Ma L."/>
            <person name="Zhao Y."/>
            <person name="Jiang S."/>
        </authorList>
    </citation>
    <scope>NUCLEOTIDE SEQUENCE [LARGE SCALE GENOMIC DNA]</scope>
</reference>
<sequence>MQWYFRYNNSVLGIEYLKMTISKGHQASAYVYGVILVFHEGMKKKKASTLCILSIVRNCTVLPSKHATTVELYKVHLQSDPIGITSAMTNLVAAIRAGGIQK</sequence>
<feature type="domain" description="At2g35280-like TPR" evidence="1">
    <location>
        <begin position="1"/>
        <end position="59"/>
    </location>
</feature>
<name>A0A5N5G470_9ROSA</name>
<organism evidence="2 3">
    <name type="scientific">Pyrus ussuriensis x Pyrus communis</name>
    <dbReference type="NCBI Taxonomy" id="2448454"/>
    <lineage>
        <taxon>Eukaryota</taxon>
        <taxon>Viridiplantae</taxon>
        <taxon>Streptophyta</taxon>
        <taxon>Embryophyta</taxon>
        <taxon>Tracheophyta</taxon>
        <taxon>Spermatophyta</taxon>
        <taxon>Magnoliopsida</taxon>
        <taxon>eudicotyledons</taxon>
        <taxon>Gunneridae</taxon>
        <taxon>Pentapetalae</taxon>
        <taxon>rosids</taxon>
        <taxon>fabids</taxon>
        <taxon>Rosales</taxon>
        <taxon>Rosaceae</taxon>
        <taxon>Amygdaloideae</taxon>
        <taxon>Maleae</taxon>
        <taxon>Pyrus</taxon>
    </lineage>
</organism>
<comment type="caution">
    <text evidence="2">The sequence shown here is derived from an EMBL/GenBank/DDBJ whole genome shotgun (WGS) entry which is preliminary data.</text>
</comment>